<dbReference type="InterPro" id="IPR018639">
    <property type="entry name" value="DUF2062"/>
</dbReference>
<reference evidence="4" key="1">
    <citation type="submission" date="2016-12" db="EMBL/GenBank/DDBJ databases">
        <title>Complete Genome Sequence of Beggiatoa leptomitiformis D-401.</title>
        <authorList>
            <person name="Fomenkov A."/>
            <person name="Vincze T."/>
            <person name="Grabovich M."/>
            <person name="Anton B.P."/>
            <person name="Dubinina G."/>
            <person name="Orlova M."/>
            <person name="Belousova E."/>
            <person name="Roberts R.J."/>
        </authorList>
    </citation>
    <scope>NUCLEOTIDE SEQUENCE [LARGE SCALE GENOMIC DNA]</scope>
    <source>
        <strain evidence="4">D-401</strain>
    </source>
</reference>
<keyword evidence="1" id="KW-0472">Membrane</keyword>
<dbReference type="PANTHER" id="PTHR40547">
    <property type="entry name" value="SLL0298 PROTEIN"/>
    <property type="match status" value="1"/>
</dbReference>
<evidence type="ECO:0000313" key="3">
    <source>
        <dbReference type="EMBL" id="AUI67835.1"/>
    </source>
</evidence>
<dbReference type="AlphaFoldDB" id="A0A2N9YBI3"/>
<gene>
    <name evidence="3" type="ORF">BLE401_03385</name>
</gene>
<evidence type="ECO:0000259" key="2">
    <source>
        <dbReference type="Pfam" id="PF09835"/>
    </source>
</evidence>
<dbReference type="PANTHER" id="PTHR40547:SF1">
    <property type="entry name" value="SLL0298 PROTEIN"/>
    <property type="match status" value="1"/>
</dbReference>
<sequence>MAKHLFKRWLPQAHHVRTNPKLQFLGTWLQDGNLWHLNRHSLSGGMAVGLFAAFIPMPLQMLPAAIFAVWFRVNLPLAVSLVWITNPLTMPPVFYFAYRLGNYLLGGATEYETFEMSMDWFIDALDNIWIPLYLGSLILSCLFALLGYVITQGLWRYYVVRAWQKRKARRLAIPLRIT</sequence>
<evidence type="ECO:0000256" key="1">
    <source>
        <dbReference type="SAM" id="Phobius"/>
    </source>
</evidence>
<dbReference type="Pfam" id="PF09835">
    <property type="entry name" value="DUF2062"/>
    <property type="match status" value="1"/>
</dbReference>
<name>A0A2N9YBI3_9GAMM</name>
<keyword evidence="4" id="KW-1185">Reference proteome</keyword>
<dbReference type="KEGG" id="blep:AL038_02665"/>
<accession>A0A2N9YBI3</accession>
<feature type="transmembrane region" description="Helical" evidence="1">
    <location>
        <begin position="46"/>
        <end position="70"/>
    </location>
</feature>
<dbReference type="STRING" id="288004.AL038_02665"/>
<keyword evidence="1" id="KW-1133">Transmembrane helix</keyword>
<feature type="domain" description="DUF2062" evidence="2">
    <location>
        <begin position="23"/>
        <end position="164"/>
    </location>
</feature>
<feature type="transmembrane region" description="Helical" evidence="1">
    <location>
        <begin position="77"/>
        <end position="98"/>
    </location>
</feature>
<dbReference type="Proteomes" id="UP000234271">
    <property type="component" value="Chromosome"/>
</dbReference>
<proteinExistence type="predicted"/>
<organism evidence="3 4">
    <name type="scientific">Beggiatoa leptomitoformis</name>
    <dbReference type="NCBI Taxonomy" id="288004"/>
    <lineage>
        <taxon>Bacteria</taxon>
        <taxon>Pseudomonadati</taxon>
        <taxon>Pseudomonadota</taxon>
        <taxon>Gammaproteobacteria</taxon>
        <taxon>Thiotrichales</taxon>
        <taxon>Thiotrichaceae</taxon>
        <taxon>Beggiatoa</taxon>
    </lineage>
</organism>
<dbReference type="RefSeq" id="WP_062148619.1">
    <property type="nucleotide sequence ID" value="NZ_CP012373.2"/>
</dbReference>
<dbReference type="OrthoDB" id="9786029at2"/>
<feature type="transmembrane region" description="Helical" evidence="1">
    <location>
        <begin position="128"/>
        <end position="151"/>
    </location>
</feature>
<protein>
    <submittedName>
        <fullName evidence="3">DUF2062 domain-containing protein</fullName>
    </submittedName>
</protein>
<keyword evidence="1" id="KW-0812">Transmembrane</keyword>
<evidence type="ECO:0000313" key="4">
    <source>
        <dbReference type="Proteomes" id="UP000234271"/>
    </source>
</evidence>
<dbReference type="EMBL" id="CP018889">
    <property type="protein sequence ID" value="AUI67835.1"/>
    <property type="molecule type" value="Genomic_DNA"/>
</dbReference>